<keyword evidence="14" id="KW-1185">Reference proteome</keyword>
<evidence type="ECO:0000256" key="11">
    <source>
        <dbReference type="SAM" id="Phobius"/>
    </source>
</evidence>
<keyword evidence="4 11" id="KW-1133">Transmembrane helix</keyword>
<evidence type="ECO:0000256" key="7">
    <source>
        <dbReference type="ARBA" id="ARBA00023157"/>
    </source>
</evidence>
<keyword evidence="9" id="KW-0325">Glycoprotein</keyword>
<dbReference type="Proteomes" id="UP000472272">
    <property type="component" value="Chromosome 13"/>
</dbReference>
<keyword evidence="8" id="KW-0675">Receptor</keyword>
<proteinExistence type="predicted"/>
<evidence type="ECO:0000256" key="1">
    <source>
        <dbReference type="ARBA" id="ARBA00004651"/>
    </source>
</evidence>
<dbReference type="RefSeq" id="XP_028559605.1">
    <property type="nucleotide sequence ID" value="XM_028703772.1"/>
</dbReference>
<dbReference type="PANTHER" id="PTHR24234:SF9">
    <property type="entry name" value="G-PROTEIN COUPLED RECEPTOR 132-RELATED"/>
    <property type="match status" value="1"/>
</dbReference>
<evidence type="ECO:0000259" key="12">
    <source>
        <dbReference type="PROSITE" id="PS50262"/>
    </source>
</evidence>
<keyword evidence="3 11" id="KW-0812">Transmembrane</keyword>
<dbReference type="PRINTS" id="PR00237">
    <property type="entry name" value="GPCRRHODOPSN"/>
</dbReference>
<dbReference type="PROSITE" id="PS50262">
    <property type="entry name" value="G_PROTEIN_RECEP_F1_2"/>
    <property type="match status" value="1"/>
</dbReference>
<evidence type="ECO:0000256" key="10">
    <source>
        <dbReference type="ARBA" id="ARBA00023224"/>
    </source>
</evidence>
<feature type="transmembrane region" description="Helical" evidence="11">
    <location>
        <begin position="180"/>
        <end position="201"/>
    </location>
</feature>
<dbReference type="Gene3D" id="1.20.1070.10">
    <property type="entry name" value="Rhodopsin 7-helix transmembrane proteins"/>
    <property type="match status" value="1"/>
</dbReference>
<evidence type="ECO:0000256" key="8">
    <source>
        <dbReference type="ARBA" id="ARBA00023170"/>
    </source>
</evidence>
<reference evidence="13 14" key="1">
    <citation type="journal article" date="2019" name="Proc. Natl. Acad. Sci. U.S.A.">
        <title>Regulatory changes in pterin and carotenoid genes underlie balanced color polymorphisms in the wall lizard.</title>
        <authorList>
            <person name="Andrade P."/>
            <person name="Pinho C."/>
            <person name="Perez I de Lanuza G."/>
            <person name="Afonso S."/>
            <person name="Brejcha J."/>
            <person name="Rubin C.J."/>
            <person name="Wallerman O."/>
            <person name="Pereira P."/>
            <person name="Sabatino S.J."/>
            <person name="Bellati A."/>
            <person name="Pellitteri-Rosa D."/>
            <person name="Bosakova Z."/>
            <person name="Bunikis I."/>
            <person name="Carretero M.A."/>
            <person name="Feiner N."/>
            <person name="Marsik P."/>
            <person name="Pauperio F."/>
            <person name="Salvi D."/>
            <person name="Soler L."/>
            <person name="While G.M."/>
            <person name="Uller T."/>
            <person name="Font E."/>
            <person name="Andersson L."/>
            <person name="Carneiro M."/>
        </authorList>
    </citation>
    <scope>NUCLEOTIDE SEQUENCE</scope>
</reference>
<feature type="transmembrane region" description="Helical" evidence="11">
    <location>
        <begin position="134"/>
        <end position="154"/>
    </location>
</feature>
<name>A0A670JDB8_PODMU</name>
<sequence length="343" mass="39683">MNISCHPLPVNITKYFQIPIYSVVVVVGLPLNSLALWALSHQMKRSVILSVYIANLVLANILQTLTLPLWMYYSYHDHKTSLGKEVCAVAGLAFRTNFYAKNNFLCLIAMERYFGLVHPLRFHRLQTMRGAAKVSAVCWLLVAAFCAVGIGIQIGGEWPEEQPQERCLDGSRLNYQYAEFRVSITVFSFFIPFLLMGFFYFRVLYELRKVASLEQKTKRQIYGFISLTVITFFVLFTPHQVTSYYRYFWEVMLHGKAVESCDLVRKIFIYQRTTLFFTTLGNIFDPLLYILLLKDIRAEFRYTFTFKARRAGVPSKSEQQGFPPCFTTGRQMQDQLGAQDVPD</sequence>
<dbReference type="GeneTree" id="ENSGT01150000286937"/>
<comment type="subcellular location">
    <subcellularLocation>
        <location evidence="1">Cell membrane</location>
        <topology evidence="1">Multi-pass membrane protein</topology>
    </subcellularLocation>
</comment>
<reference evidence="13" key="2">
    <citation type="submission" date="2025-08" db="UniProtKB">
        <authorList>
            <consortium name="Ensembl"/>
        </authorList>
    </citation>
    <scope>IDENTIFICATION</scope>
</reference>
<evidence type="ECO:0000256" key="4">
    <source>
        <dbReference type="ARBA" id="ARBA00022989"/>
    </source>
</evidence>
<protein>
    <submittedName>
        <fullName evidence="13">G-protein coupled receptor 4-like</fullName>
    </submittedName>
</protein>
<dbReference type="KEGG" id="pmua:114582612"/>
<dbReference type="GeneID" id="114582612"/>
<reference evidence="13" key="3">
    <citation type="submission" date="2025-09" db="UniProtKB">
        <authorList>
            <consortium name="Ensembl"/>
        </authorList>
    </citation>
    <scope>IDENTIFICATION</scope>
</reference>
<keyword evidence="6 11" id="KW-0472">Membrane</keyword>
<keyword evidence="7" id="KW-1015">Disulfide bond</keyword>
<dbReference type="GO" id="GO:0005886">
    <property type="term" value="C:plasma membrane"/>
    <property type="evidence" value="ECO:0007669"/>
    <property type="project" value="UniProtKB-SubCell"/>
</dbReference>
<feature type="transmembrane region" description="Helical" evidence="11">
    <location>
        <begin position="51"/>
        <end position="73"/>
    </location>
</feature>
<keyword evidence="10" id="KW-0807">Transducer</keyword>
<feature type="domain" description="G-protein coupled receptors family 1 profile" evidence="12">
    <location>
        <begin position="31"/>
        <end position="289"/>
    </location>
</feature>
<organism evidence="13 14">
    <name type="scientific">Podarcis muralis</name>
    <name type="common">Wall lizard</name>
    <name type="synonym">Lacerta muralis</name>
    <dbReference type="NCBI Taxonomy" id="64176"/>
    <lineage>
        <taxon>Eukaryota</taxon>
        <taxon>Metazoa</taxon>
        <taxon>Chordata</taxon>
        <taxon>Craniata</taxon>
        <taxon>Vertebrata</taxon>
        <taxon>Euteleostomi</taxon>
        <taxon>Lepidosauria</taxon>
        <taxon>Squamata</taxon>
        <taxon>Bifurcata</taxon>
        <taxon>Unidentata</taxon>
        <taxon>Episquamata</taxon>
        <taxon>Laterata</taxon>
        <taxon>Lacertibaenia</taxon>
        <taxon>Lacertidae</taxon>
        <taxon>Podarcis</taxon>
    </lineage>
</organism>
<keyword evidence="2" id="KW-1003">Cell membrane</keyword>
<dbReference type="InterPro" id="IPR000276">
    <property type="entry name" value="GPCR_Rhodpsn"/>
</dbReference>
<dbReference type="OMA" id="GFFYFRV"/>
<accession>A0A670JDB8</accession>
<evidence type="ECO:0000313" key="14">
    <source>
        <dbReference type="Proteomes" id="UP000472272"/>
    </source>
</evidence>
<keyword evidence="5" id="KW-0297">G-protein coupled receptor</keyword>
<dbReference type="PANTHER" id="PTHR24234">
    <property type="entry name" value="LYSOPHOSPHATIDIC ACID RECEPTOR 5/SPHINGOSYLPHOSPHORYLCHOLINE RECEPTOR"/>
    <property type="match status" value="1"/>
</dbReference>
<evidence type="ECO:0000256" key="3">
    <source>
        <dbReference type="ARBA" id="ARBA00022692"/>
    </source>
</evidence>
<dbReference type="Ensembl" id="ENSPMRT00000022430.1">
    <property type="protein sequence ID" value="ENSPMRP00000021127.1"/>
    <property type="gene ID" value="ENSPMRG00000013730.1"/>
</dbReference>
<dbReference type="GO" id="GO:0004930">
    <property type="term" value="F:G protein-coupled receptor activity"/>
    <property type="evidence" value="ECO:0007669"/>
    <property type="project" value="UniProtKB-KW"/>
</dbReference>
<evidence type="ECO:0000256" key="6">
    <source>
        <dbReference type="ARBA" id="ARBA00023136"/>
    </source>
</evidence>
<evidence type="ECO:0000313" key="13">
    <source>
        <dbReference type="Ensembl" id="ENSPMRP00000021127.1"/>
    </source>
</evidence>
<dbReference type="OrthoDB" id="9946711at2759"/>
<dbReference type="AlphaFoldDB" id="A0A670JDB8"/>
<feature type="transmembrane region" description="Helical" evidence="11">
    <location>
        <begin position="221"/>
        <end position="241"/>
    </location>
</feature>
<dbReference type="Pfam" id="PF00001">
    <property type="entry name" value="7tm_1"/>
    <property type="match status" value="1"/>
</dbReference>
<evidence type="ECO:0000256" key="5">
    <source>
        <dbReference type="ARBA" id="ARBA00023040"/>
    </source>
</evidence>
<evidence type="ECO:0000256" key="2">
    <source>
        <dbReference type="ARBA" id="ARBA00022475"/>
    </source>
</evidence>
<feature type="transmembrane region" description="Helical" evidence="11">
    <location>
        <begin position="275"/>
        <end position="293"/>
    </location>
</feature>
<dbReference type="InterPro" id="IPR017452">
    <property type="entry name" value="GPCR_Rhodpsn_7TM"/>
</dbReference>
<dbReference type="SUPFAM" id="SSF81321">
    <property type="entry name" value="Family A G protein-coupled receptor-like"/>
    <property type="match status" value="1"/>
</dbReference>
<feature type="transmembrane region" description="Helical" evidence="11">
    <location>
        <begin position="20"/>
        <end position="39"/>
    </location>
</feature>
<gene>
    <name evidence="13" type="primary">LOC114582612</name>
</gene>
<evidence type="ECO:0000256" key="9">
    <source>
        <dbReference type="ARBA" id="ARBA00023180"/>
    </source>
</evidence>